<gene>
    <name evidence="7" type="primary">aroA</name>
    <name evidence="9" type="ORF">FHX47_001020</name>
</gene>
<evidence type="ECO:0000313" key="9">
    <source>
        <dbReference type="EMBL" id="MBB3667427.1"/>
    </source>
</evidence>
<sequence length="431" mass="44949">MTGRIRVPASKSLTNRYLLLAAMASGPSVVVNPLDSRDSQLMLSALTALGAQVEHIADWRTSGEPAVRITPISSAEAGREPAGVDCGLAGTVMRFVPALAALSGREVRFDGDPEARVRPMGAVLEGLRALDVAIADDAEPGFLPFTVEGTGTVAGGQITIDASGSSQFVSGLLLAAPGFRQGLTLSHRGAQVPSLEHVEMTLNVLEQVGVSVSSPQPHTWRVEPGPIAAFTVRVEPDLSNAGPFLCAAAATGGEVTMTGWPAESTQIGRRWPKLLEDFGCTVTLTDEPPASDGSAPTATLTVAGPEQLVSPGVVEATAELTPTVAALAALCPQETTFTAVAHLRGHETDRIAALVAEIRRLGGAAQETEDGFTVLRPIAHGGEVLSYADHRMATFGAVLGLTVDGVRVEDISCTAKTMPDFPDRWETLVNR</sequence>
<keyword evidence="3 7" id="KW-0028">Amino-acid biosynthesis</keyword>
<dbReference type="EC" id="2.5.1.19" evidence="7"/>
<dbReference type="CDD" id="cd01556">
    <property type="entry name" value="EPSP_synthase"/>
    <property type="match status" value="1"/>
</dbReference>
<dbReference type="InterPro" id="IPR001986">
    <property type="entry name" value="Enolpyruvate_Tfrase_dom"/>
</dbReference>
<feature type="domain" description="Enolpyruvate transferase" evidence="8">
    <location>
        <begin position="2"/>
        <end position="425"/>
    </location>
</feature>
<feature type="binding site" evidence="7">
    <location>
        <position position="165"/>
    </location>
    <ligand>
        <name>3-phosphoshikimate</name>
        <dbReference type="ChEBI" id="CHEBI:145989"/>
    </ligand>
</feature>
<feature type="binding site" evidence="7">
    <location>
        <position position="11"/>
    </location>
    <ligand>
        <name>phosphoenolpyruvate</name>
        <dbReference type="ChEBI" id="CHEBI:58702"/>
    </ligand>
</feature>
<comment type="caution">
    <text evidence="7">Lacks conserved residue(s) required for the propagation of feature annotation.</text>
</comment>
<keyword evidence="7" id="KW-0963">Cytoplasm</keyword>
<comment type="pathway">
    <text evidence="1 7">Metabolic intermediate biosynthesis; chorismate biosynthesis; chorismate from D-erythrose 4-phosphate and phosphoenolpyruvate: step 6/7.</text>
</comment>
<keyword evidence="10" id="KW-1185">Reference proteome</keyword>
<feature type="binding site" evidence="7">
    <location>
        <position position="90"/>
    </location>
    <ligand>
        <name>phosphoenolpyruvate</name>
        <dbReference type="ChEBI" id="CHEBI:58702"/>
    </ligand>
</feature>
<dbReference type="UniPathway" id="UPA00053">
    <property type="reaction ID" value="UER00089"/>
</dbReference>
<keyword evidence="4 7" id="KW-0808">Transferase</keyword>
<dbReference type="GO" id="GO:0003866">
    <property type="term" value="F:3-phosphoshikimate 1-carboxyvinyltransferase activity"/>
    <property type="evidence" value="ECO:0007669"/>
    <property type="project" value="UniProtKB-UniRule"/>
</dbReference>
<feature type="binding site" evidence="7">
    <location>
        <position position="12"/>
    </location>
    <ligand>
        <name>3-phosphoshikimate</name>
        <dbReference type="ChEBI" id="CHEBI:145989"/>
    </ligand>
</feature>
<feature type="binding site" evidence="7">
    <location>
        <position position="167"/>
    </location>
    <ligand>
        <name>3-phosphoshikimate</name>
        <dbReference type="ChEBI" id="CHEBI:145989"/>
    </ligand>
</feature>
<comment type="similarity">
    <text evidence="2 7">Belongs to the EPSP synthase family.</text>
</comment>
<dbReference type="Gene3D" id="3.65.10.10">
    <property type="entry name" value="Enolpyruvate transferase domain"/>
    <property type="match status" value="2"/>
</dbReference>
<name>A0A7W5XKC7_9MICC</name>
<comment type="subunit">
    <text evidence="7">Monomer.</text>
</comment>
<dbReference type="GO" id="GO:0009073">
    <property type="term" value="P:aromatic amino acid family biosynthetic process"/>
    <property type="evidence" value="ECO:0007669"/>
    <property type="project" value="UniProtKB-KW"/>
</dbReference>
<evidence type="ECO:0000256" key="4">
    <source>
        <dbReference type="ARBA" id="ARBA00022679"/>
    </source>
</evidence>
<evidence type="ECO:0000256" key="6">
    <source>
        <dbReference type="ARBA" id="ARBA00044633"/>
    </source>
</evidence>
<dbReference type="PROSITE" id="PS00885">
    <property type="entry name" value="EPSP_SYNTHASE_2"/>
    <property type="match status" value="1"/>
</dbReference>
<comment type="function">
    <text evidence="7">Catalyzes the transfer of the enolpyruvyl moiety of phosphoenolpyruvate (PEP) to the 5-hydroxyl of shikimate-3-phosphate (S3P) to produce enolpyruvyl shikimate-3-phosphate and inorganic phosphate.</text>
</comment>
<evidence type="ECO:0000259" key="8">
    <source>
        <dbReference type="Pfam" id="PF00275"/>
    </source>
</evidence>
<accession>A0A7W5XKC7</accession>
<feature type="binding site" evidence="7">
    <location>
        <position position="319"/>
    </location>
    <ligand>
        <name>3-phosphoshikimate</name>
        <dbReference type="ChEBI" id="CHEBI:145989"/>
    </ligand>
</feature>
<feature type="binding site" evidence="7">
    <location>
        <position position="16"/>
    </location>
    <ligand>
        <name>3-phosphoshikimate</name>
        <dbReference type="ChEBI" id="CHEBI:145989"/>
    </ligand>
</feature>
<reference evidence="9 10" key="1">
    <citation type="submission" date="2020-08" db="EMBL/GenBank/DDBJ databases">
        <title>Sequencing the genomes of 1000 actinobacteria strains.</title>
        <authorList>
            <person name="Klenk H.-P."/>
        </authorList>
    </citation>
    <scope>NUCLEOTIDE SEQUENCE [LARGE SCALE GENOMIC DNA]</scope>
    <source>
        <strain evidence="9 10">DSM 28238</strain>
    </source>
</reference>
<dbReference type="SUPFAM" id="SSF55205">
    <property type="entry name" value="EPT/RTPC-like"/>
    <property type="match status" value="1"/>
</dbReference>
<feature type="binding site" evidence="7">
    <location>
        <position position="391"/>
    </location>
    <ligand>
        <name>phosphoenolpyruvate</name>
        <dbReference type="ChEBI" id="CHEBI:58702"/>
    </ligand>
</feature>
<dbReference type="InterPro" id="IPR036968">
    <property type="entry name" value="Enolpyruvate_Tfrase_sf"/>
</dbReference>
<feature type="binding site" evidence="7">
    <location>
        <position position="194"/>
    </location>
    <ligand>
        <name>3-phosphoshikimate</name>
        <dbReference type="ChEBI" id="CHEBI:145989"/>
    </ligand>
</feature>
<dbReference type="PANTHER" id="PTHR21090:SF5">
    <property type="entry name" value="PENTAFUNCTIONAL AROM POLYPEPTIDE"/>
    <property type="match status" value="1"/>
</dbReference>
<dbReference type="InterPro" id="IPR013792">
    <property type="entry name" value="RNA3'P_cycl/enolpyr_Trfase_a/b"/>
</dbReference>
<dbReference type="FunFam" id="3.65.10.10:FF:000011">
    <property type="entry name" value="3-phosphoshikimate 1-carboxyvinyltransferase"/>
    <property type="match status" value="1"/>
</dbReference>
<evidence type="ECO:0000313" key="10">
    <source>
        <dbReference type="Proteomes" id="UP000547528"/>
    </source>
</evidence>
<proteinExistence type="inferred from homology"/>
<feature type="binding site" evidence="7">
    <location>
        <position position="118"/>
    </location>
    <ligand>
        <name>phosphoenolpyruvate</name>
        <dbReference type="ChEBI" id="CHEBI:58702"/>
    </ligand>
</feature>
<dbReference type="EMBL" id="JACIBT010000001">
    <property type="protein sequence ID" value="MBB3667427.1"/>
    <property type="molecule type" value="Genomic_DNA"/>
</dbReference>
<comment type="catalytic activity">
    <reaction evidence="6">
        <text>3-phosphoshikimate + phosphoenolpyruvate = 5-O-(1-carboxyvinyl)-3-phosphoshikimate + phosphate</text>
        <dbReference type="Rhea" id="RHEA:21256"/>
        <dbReference type="ChEBI" id="CHEBI:43474"/>
        <dbReference type="ChEBI" id="CHEBI:57701"/>
        <dbReference type="ChEBI" id="CHEBI:58702"/>
        <dbReference type="ChEBI" id="CHEBI:145989"/>
        <dbReference type="EC" id="2.5.1.19"/>
    </reaction>
    <physiologicalReaction direction="left-to-right" evidence="6">
        <dbReference type="Rhea" id="RHEA:21257"/>
    </physiologicalReaction>
</comment>
<evidence type="ECO:0000256" key="5">
    <source>
        <dbReference type="ARBA" id="ARBA00023141"/>
    </source>
</evidence>
<feature type="binding site" evidence="7">
    <location>
        <position position="11"/>
    </location>
    <ligand>
        <name>3-phosphoshikimate</name>
        <dbReference type="ChEBI" id="CHEBI:145989"/>
    </ligand>
</feature>
<feature type="binding site" evidence="7">
    <location>
        <position position="350"/>
    </location>
    <ligand>
        <name>phosphoenolpyruvate</name>
        <dbReference type="ChEBI" id="CHEBI:58702"/>
    </ligand>
</feature>
<dbReference type="InterPro" id="IPR023193">
    <property type="entry name" value="EPSP_synthase_CS"/>
</dbReference>
<dbReference type="PANTHER" id="PTHR21090">
    <property type="entry name" value="AROM/DEHYDROQUINATE SYNTHASE"/>
    <property type="match status" value="1"/>
</dbReference>
<evidence type="ECO:0000256" key="7">
    <source>
        <dbReference type="HAMAP-Rule" id="MF_00210"/>
    </source>
</evidence>
<dbReference type="InterPro" id="IPR006264">
    <property type="entry name" value="EPSP_synthase"/>
</dbReference>
<protein>
    <recommendedName>
        <fullName evidence="7">3-phosphoshikimate 1-carboxyvinyltransferase</fullName>
        <ecNumber evidence="7">2.5.1.19</ecNumber>
    </recommendedName>
    <alternativeName>
        <fullName evidence="7">5-enolpyruvylshikimate-3-phosphate synthase</fullName>
        <shortName evidence="7">EPSP synthase</shortName>
        <shortName evidence="7">EPSPS</shortName>
    </alternativeName>
</protein>
<dbReference type="Proteomes" id="UP000547528">
    <property type="component" value="Unassembled WGS sequence"/>
</dbReference>
<dbReference type="NCBIfam" id="TIGR01356">
    <property type="entry name" value="aroA"/>
    <property type="match status" value="1"/>
</dbReference>
<dbReference type="GO" id="GO:0005737">
    <property type="term" value="C:cytoplasm"/>
    <property type="evidence" value="ECO:0007669"/>
    <property type="project" value="UniProtKB-SubCell"/>
</dbReference>
<dbReference type="AlphaFoldDB" id="A0A7W5XKC7"/>
<evidence type="ECO:0000256" key="3">
    <source>
        <dbReference type="ARBA" id="ARBA00022605"/>
    </source>
</evidence>
<comment type="caution">
    <text evidence="9">The sequence shown here is derived from an EMBL/GenBank/DDBJ whole genome shotgun (WGS) entry which is preliminary data.</text>
</comment>
<comment type="subcellular location">
    <subcellularLocation>
        <location evidence="7">Cytoplasm</location>
    </subcellularLocation>
</comment>
<dbReference type="Pfam" id="PF00275">
    <property type="entry name" value="EPSP_synthase"/>
    <property type="match status" value="1"/>
</dbReference>
<feature type="binding site" evidence="7">
    <location>
        <position position="166"/>
    </location>
    <ligand>
        <name>3-phosphoshikimate</name>
        <dbReference type="ChEBI" id="CHEBI:145989"/>
    </ligand>
</feature>
<feature type="binding site" evidence="7">
    <location>
        <position position="346"/>
    </location>
    <ligand>
        <name>3-phosphoshikimate</name>
        <dbReference type="ChEBI" id="CHEBI:145989"/>
    </ligand>
</feature>
<feature type="binding site" evidence="7">
    <location>
        <position position="167"/>
    </location>
    <ligand>
        <name>phosphoenolpyruvate</name>
        <dbReference type="ChEBI" id="CHEBI:58702"/>
    </ligand>
</feature>
<dbReference type="PIRSF" id="PIRSF000505">
    <property type="entry name" value="EPSPS"/>
    <property type="match status" value="1"/>
</dbReference>
<organism evidence="9 10">
    <name type="scientific">Garicola koreensis</name>
    <dbReference type="NCBI Taxonomy" id="1262554"/>
    <lineage>
        <taxon>Bacteria</taxon>
        <taxon>Bacillati</taxon>
        <taxon>Actinomycetota</taxon>
        <taxon>Actinomycetes</taxon>
        <taxon>Micrococcales</taxon>
        <taxon>Micrococcaceae</taxon>
        <taxon>Garicola</taxon>
    </lineage>
</organism>
<dbReference type="HAMAP" id="MF_00210">
    <property type="entry name" value="EPSP_synth"/>
    <property type="match status" value="1"/>
</dbReference>
<evidence type="ECO:0000256" key="2">
    <source>
        <dbReference type="ARBA" id="ARBA00009948"/>
    </source>
</evidence>
<evidence type="ECO:0000256" key="1">
    <source>
        <dbReference type="ARBA" id="ARBA00004811"/>
    </source>
</evidence>
<dbReference type="GO" id="GO:0008652">
    <property type="term" value="P:amino acid biosynthetic process"/>
    <property type="evidence" value="ECO:0007669"/>
    <property type="project" value="UniProtKB-KW"/>
</dbReference>
<keyword evidence="5 7" id="KW-0057">Aromatic amino acid biosynthesis</keyword>
<feature type="active site" description="Proton acceptor" evidence="7">
    <location>
        <position position="319"/>
    </location>
</feature>
<dbReference type="GO" id="GO:0009423">
    <property type="term" value="P:chorismate biosynthetic process"/>
    <property type="evidence" value="ECO:0007669"/>
    <property type="project" value="UniProtKB-UniRule"/>
</dbReference>
<feature type="binding site" evidence="7">
    <location>
        <position position="416"/>
    </location>
    <ligand>
        <name>phosphoenolpyruvate</name>
        <dbReference type="ChEBI" id="CHEBI:58702"/>
    </ligand>
</feature>